<evidence type="ECO:0000259" key="1">
    <source>
        <dbReference type="Pfam" id="PF05678"/>
    </source>
</evidence>
<evidence type="ECO:0000313" key="2">
    <source>
        <dbReference type="EMBL" id="KAH9331098.1"/>
    </source>
</evidence>
<comment type="caution">
    <text evidence="2">The sequence shown here is derived from an EMBL/GenBank/DDBJ whole genome shotgun (WGS) entry which is preliminary data.</text>
</comment>
<organism evidence="2 3">
    <name type="scientific">Taxus chinensis</name>
    <name type="common">Chinese yew</name>
    <name type="synonym">Taxus wallichiana var. chinensis</name>
    <dbReference type="NCBI Taxonomy" id="29808"/>
    <lineage>
        <taxon>Eukaryota</taxon>
        <taxon>Viridiplantae</taxon>
        <taxon>Streptophyta</taxon>
        <taxon>Embryophyta</taxon>
        <taxon>Tracheophyta</taxon>
        <taxon>Spermatophyta</taxon>
        <taxon>Pinopsida</taxon>
        <taxon>Pinidae</taxon>
        <taxon>Conifers II</taxon>
        <taxon>Cupressales</taxon>
        <taxon>Taxaceae</taxon>
        <taxon>Taxus</taxon>
    </lineage>
</organism>
<dbReference type="Proteomes" id="UP000824469">
    <property type="component" value="Unassembled WGS sequence"/>
</dbReference>
<dbReference type="AlphaFoldDB" id="A0AA38LMW7"/>
<evidence type="ECO:0000313" key="3">
    <source>
        <dbReference type="Proteomes" id="UP000824469"/>
    </source>
</evidence>
<name>A0AA38LMW7_TAXCH</name>
<feature type="domain" description="VQ" evidence="1">
    <location>
        <begin position="41"/>
        <end position="65"/>
    </location>
</feature>
<feature type="non-terminal residue" evidence="2">
    <location>
        <position position="171"/>
    </location>
</feature>
<dbReference type="Pfam" id="PF05678">
    <property type="entry name" value="VQ"/>
    <property type="match status" value="1"/>
</dbReference>
<sequence>MKAENGFNDDNNYNHFLAVKKMSSKLGKGNKRSNGNNITKTPVYTIHKSEFRNTVQMLTGLHSPSNNGKQVSNEPSQLRQIRPPRLAGLDLLEPQFGRASNPGPTNANSLTPISMQFPFPSALDAFWANLAVNQQQQTQYLHPPTAPSIWVETVPSVDINSLPAFPSPGSR</sequence>
<reference evidence="2 3" key="1">
    <citation type="journal article" date="2021" name="Nat. Plants">
        <title>The Taxus genome provides insights into paclitaxel biosynthesis.</title>
        <authorList>
            <person name="Xiong X."/>
            <person name="Gou J."/>
            <person name="Liao Q."/>
            <person name="Li Y."/>
            <person name="Zhou Q."/>
            <person name="Bi G."/>
            <person name="Li C."/>
            <person name="Du R."/>
            <person name="Wang X."/>
            <person name="Sun T."/>
            <person name="Guo L."/>
            <person name="Liang H."/>
            <person name="Lu P."/>
            <person name="Wu Y."/>
            <person name="Zhang Z."/>
            <person name="Ro D.K."/>
            <person name="Shang Y."/>
            <person name="Huang S."/>
            <person name="Yan J."/>
        </authorList>
    </citation>
    <scope>NUCLEOTIDE SEQUENCE [LARGE SCALE GENOMIC DNA]</scope>
    <source>
        <strain evidence="2">Ta-2019</strain>
    </source>
</reference>
<dbReference type="EMBL" id="JAHRHJ020000001">
    <property type="protein sequence ID" value="KAH9331098.1"/>
    <property type="molecule type" value="Genomic_DNA"/>
</dbReference>
<gene>
    <name evidence="2" type="ORF">KI387_003206</name>
</gene>
<keyword evidence="3" id="KW-1185">Reference proteome</keyword>
<proteinExistence type="predicted"/>
<protein>
    <recommendedName>
        <fullName evidence="1">VQ domain-containing protein</fullName>
    </recommendedName>
</protein>
<accession>A0AA38LMW7</accession>
<dbReference type="InterPro" id="IPR008889">
    <property type="entry name" value="VQ"/>
</dbReference>